<dbReference type="OrthoDB" id="9768127at2"/>
<dbReference type="PATRIC" id="fig|926550.5.peg.861"/>
<dbReference type="InterPro" id="IPR056546">
    <property type="entry name" value="MreB_MamK-like"/>
</dbReference>
<reference evidence="7 8" key="1">
    <citation type="submission" date="2012-02" db="EMBL/GenBank/DDBJ databases">
        <title>Complete genome sequence of Caldilinea aerophila DSM 14535 (= NBRC 102666).</title>
        <authorList>
            <person name="Oguchi A."/>
            <person name="Hosoyama A."/>
            <person name="Sekine M."/>
            <person name="Fukai R."/>
            <person name="Kato Y."/>
            <person name="Nakamura S."/>
            <person name="Hanada S."/>
            <person name="Yamazaki S."/>
            <person name="Fujita N."/>
        </authorList>
    </citation>
    <scope>NUCLEOTIDE SEQUENCE [LARGE SCALE GENOMIC DNA]</scope>
    <source>
        <strain evidence="8">DSM 14535 / JCM 11387 / NBRC 104270 / STL-6-O1</strain>
    </source>
</reference>
<dbReference type="GO" id="GO:0000902">
    <property type="term" value="P:cell morphogenesis"/>
    <property type="evidence" value="ECO:0007669"/>
    <property type="project" value="InterPro"/>
</dbReference>
<dbReference type="PRINTS" id="PR01652">
    <property type="entry name" value="SHAPEPROTEIN"/>
</dbReference>
<dbReference type="GO" id="GO:0008360">
    <property type="term" value="P:regulation of cell shape"/>
    <property type="evidence" value="ECO:0007669"/>
    <property type="project" value="UniProtKB-UniRule"/>
</dbReference>
<keyword evidence="1 6" id="KW-0963">Cytoplasm</keyword>
<dbReference type="eggNOG" id="COG1077">
    <property type="taxonomic scope" value="Bacteria"/>
</dbReference>
<dbReference type="SUPFAM" id="SSF53067">
    <property type="entry name" value="Actin-like ATPase domain"/>
    <property type="match status" value="2"/>
</dbReference>
<dbReference type="Proteomes" id="UP000007880">
    <property type="component" value="Chromosome"/>
</dbReference>
<dbReference type="PANTHER" id="PTHR42749:SF1">
    <property type="entry name" value="CELL SHAPE-DETERMINING PROTEIN MREB"/>
    <property type="match status" value="1"/>
</dbReference>
<dbReference type="InterPro" id="IPR043129">
    <property type="entry name" value="ATPase_NBD"/>
</dbReference>
<dbReference type="GO" id="GO:0005524">
    <property type="term" value="F:ATP binding"/>
    <property type="evidence" value="ECO:0007669"/>
    <property type="project" value="UniProtKB-KW"/>
</dbReference>
<keyword evidence="4 6" id="KW-0133">Cell shape</keyword>
<feature type="binding site" evidence="6">
    <location>
        <begin position="22"/>
        <end position="24"/>
    </location>
    <ligand>
        <name>ATP</name>
        <dbReference type="ChEBI" id="CHEBI:30616"/>
    </ligand>
</feature>
<dbReference type="RefSeq" id="WP_014432097.1">
    <property type="nucleotide sequence ID" value="NC_017079.1"/>
</dbReference>
<evidence type="ECO:0000313" key="8">
    <source>
        <dbReference type="Proteomes" id="UP000007880"/>
    </source>
</evidence>
<dbReference type="CDD" id="cd10225">
    <property type="entry name" value="ASKHA_NBD_MreB-like"/>
    <property type="match status" value="1"/>
</dbReference>
<feature type="binding site" evidence="6">
    <location>
        <begin position="298"/>
        <end position="301"/>
    </location>
    <ligand>
        <name>ATP</name>
        <dbReference type="ChEBI" id="CHEBI:30616"/>
    </ligand>
</feature>
<feature type="binding site" evidence="6">
    <location>
        <begin position="170"/>
        <end position="172"/>
    </location>
    <ligand>
        <name>ATP</name>
        <dbReference type="ChEBI" id="CHEBI:30616"/>
    </ligand>
</feature>
<name>I0I0R9_CALAS</name>
<dbReference type="KEGG" id="cap:CLDAP_08170"/>
<keyword evidence="8" id="KW-1185">Reference proteome</keyword>
<dbReference type="InterPro" id="IPR004000">
    <property type="entry name" value="Actin"/>
</dbReference>
<accession>I0I0R9</accession>
<comment type="subunit">
    <text evidence="6">Forms polymers.</text>
</comment>
<dbReference type="NCBIfam" id="NF010539">
    <property type="entry name" value="PRK13927.1"/>
    <property type="match status" value="1"/>
</dbReference>
<evidence type="ECO:0000256" key="5">
    <source>
        <dbReference type="ARBA" id="ARBA00023458"/>
    </source>
</evidence>
<comment type="function">
    <text evidence="6">Forms membrane-associated dynamic filaments that are essential for cell shape determination. Acts by regulating cell wall synthesis and cell elongation, and thus cell shape. A feedback loop between cell geometry and MreB localization may maintain elongated cell shape by targeting cell wall growth to regions of negative cell wall curvature.</text>
</comment>
<evidence type="ECO:0000256" key="1">
    <source>
        <dbReference type="ARBA" id="ARBA00022490"/>
    </source>
</evidence>
<gene>
    <name evidence="6 7" type="primary">mreB</name>
    <name evidence="7" type="ordered locus">CLDAP_08170</name>
</gene>
<dbReference type="NCBIfam" id="TIGR00904">
    <property type="entry name" value="mreB"/>
    <property type="match status" value="1"/>
</dbReference>
<keyword evidence="3 6" id="KW-0067">ATP-binding</keyword>
<protein>
    <recommendedName>
        <fullName evidence="6">Cell shape-determining protein MreB</fullName>
    </recommendedName>
</protein>
<dbReference type="GO" id="GO:0005737">
    <property type="term" value="C:cytoplasm"/>
    <property type="evidence" value="ECO:0007669"/>
    <property type="project" value="UniProtKB-SubCell"/>
</dbReference>
<dbReference type="AlphaFoldDB" id="I0I0R9"/>
<proteinExistence type="inferred from homology"/>
<evidence type="ECO:0000256" key="6">
    <source>
        <dbReference type="HAMAP-Rule" id="MF_02207"/>
    </source>
</evidence>
<dbReference type="HOGENOM" id="CLU_052037_0_0_0"/>
<evidence type="ECO:0000256" key="2">
    <source>
        <dbReference type="ARBA" id="ARBA00022741"/>
    </source>
</evidence>
<evidence type="ECO:0000313" key="7">
    <source>
        <dbReference type="EMBL" id="BAL98856.1"/>
    </source>
</evidence>
<dbReference type="STRING" id="926550.CLDAP_08170"/>
<dbReference type="SMART" id="SM00268">
    <property type="entry name" value="ACTIN"/>
    <property type="match status" value="1"/>
</dbReference>
<dbReference type="PANTHER" id="PTHR42749">
    <property type="entry name" value="CELL SHAPE-DETERMINING PROTEIN MREB"/>
    <property type="match status" value="1"/>
</dbReference>
<evidence type="ECO:0000256" key="4">
    <source>
        <dbReference type="ARBA" id="ARBA00022960"/>
    </source>
</evidence>
<dbReference type="EMBL" id="AP012337">
    <property type="protein sequence ID" value="BAL98856.1"/>
    <property type="molecule type" value="Genomic_DNA"/>
</dbReference>
<sequence length="355" mass="38055">MNNPIDWLLGLFSLDIGIDLGTANTLVHVKNRGIVINEPSVVAIDISSRRRNRVKAVGSEAKEMVGRTPAHIIAVRPLQDGVISDFDVTEQMIHHFIGKVHGGRFGAARPRVVIGIPSGVTEVEKRAVRDAALSAGAREAGLVEEPMAAAIGAGLPVTESVGSMIVDIGGGTTEVAVISLGGIVVSRSIRVAGDEMNEDIINYARQKYNLLIGERMAERAKIEIGSAYPLERERTMILRGRNLITGLPEAVEVSSVEIREALSGSVQVIVDAVKATLDETPPELVADLMEYGIVLAGGGALLQGLAQRLQDETRMHVYVADNPLTAVAMGAGMILEKPEFYRETLTSMQRKATIR</sequence>
<dbReference type="Pfam" id="PF06723">
    <property type="entry name" value="MreB_Mbl"/>
    <property type="match status" value="1"/>
</dbReference>
<dbReference type="Gene3D" id="3.30.420.40">
    <property type="match status" value="3"/>
</dbReference>
<comment type="caution">
    <text evidence="6">Lacks conserved residue(s) required for the propagation of feature annotation.</text>
</comment>
<dbReference type="HAMAP" id="MF_02207">
    <property type="entry name" value="MreB"/>
    <property type="match status" value="1"/>
</dbReference>
<comment type="subcellular location">
    <subcellularLocation>
        <location evidence="6">Cytoplasm</location>
    </subcellularLocation>
    <text evidence="6">Membrane-associated.</text>
</comment>
<comment type="similarity">
    <text evidence="5 6">Belongs to the FtsA/MreB family.</text>
</comment>
<dbReference type="InterPro" id="IPR004753">
    <property type="entry name" value="MreB"/>
</dbReference>
<keyword evidence="2 6" id="KW-0547">Nucleotide-binding</keyword>
<organism evidence="7 8">
    <name type="scientific">Caldilinea aerophila (strain DSM 14535 / JCM 11387 / NBRC 104270 / STL-6-O1)</name>
    <dbReference type="NCBI Taxonomy" id="926550"/>
    <lineage>
        <taxon>Bacteria</taxon>
        <taxon>Bacillati</taxon>
        <taxon>Chloroflexota</taxon>
        <taxon>Caldilineae</taxon>
        <taxon>Caldilineales</taxon>
        <taxon>Caldilineaceae</taxon>
        <taxon>Caldilinea</taxon>
    </lineage>
</organism>
<evidence type="ECO:0000256" key="3">
    <source>
        <dbReference type="ARBA" id="ARBA00022840"/>
    </source>
</evidence>